<dbReference type="VEuPathDB" id="TriTrypDB:LpyrH10_03_1080"/>
<dbReference type="RefSeq" id="XP_015662142.1">
    <property type="nucleotide sequence ID" value="XM_015798664.1"/>
</dbReference>
<feature type="region of interest" description="Disordered" evidence="6">
    <location>
        <begin position="324"/>
        <end position="372"/>
    </location>
</feature>
<feature type="region of interest" description="Disordered" evidence="6">
    <location>
        <begin position="1236"/>
        <end position="1279"/>
    </location>
</feature>
<evidence type="ECO:0000256" key="4">
    <source>
        <dbReference type="ARBA" id="ARBA00013081"/>
    </source>
</evidence>
<dbReference type="PROSITE" id="PS51746">
    <property type="entry name" value="PPM_2"/>
    <property type="match status" value="1"/>
</dbReference>
<evidence type="ECO:0000256" key="5">
    <source>
        <dbReference type="ARBA" id="ARBA00023211"/>
    </source>
</evidence>
<dbReference type="SUPFAM" id="SSF81606">
    <property type="entry name" value="PP2C-like"/>
    <property type="match status" value="2"/>
</dbReference>
<feature type="region of interest" description="Disordered" evidence="6">
    <location>
        <begin position="788"/>
        <end position="809"/>
    </location>
</feature>
<feature type="region of interest" description="Disordered" evidence="6">
    <location>
        <begin position="661"/>
        <end position="702"/>
    </location>
</feature>
<feature type="compositionally biased region" description="Basic residues" evidence="6">
    <location>
        <begin position="573"/>
        <end position="583"/>
    </location>
</feature>
<evidence type="ECO:0000259" key="7">
    <source>
        <dbReference type="PROSITE" id="PS51746"/>
    </source>
</evidence>
<evidence type="ECO:0000256" key="1">
    <source>
        <dbReference type="ARBA" id="ARBA00001936"/>
    </source>
</evidence>
<comment type="similarity">
    <text evidence="3">Belongs to the PP2C family.</text>
</comment>
<dbReference type="EMBL" id="LGTL01000003">
    <property type="protein sequence ID" value="KPA83703.1"/>
    <property type="molecule type" value="Genomic_DNA"/>
</dbReference>
<feature type="region of interest" description="Disordered" evidence="6">
    <location>
        <begin position="387"/>
        <end position="406"/>
    </location>
</feature>
<gene>
    <name evidence="8" type="ORF">ABB37_01957</name>
</gene>
<sequence length="2307" mass="239153">MKDAAFYRDKEQSIIVDTAISSSDATSHTSGEGRGKRRRRSGPAELRRTAEATQVLEDRNEPLPKPLTAPSSNAPTPHHTSEATPSPLRSASSATVPSTFTASTDDASRCRGASGTTAPPAVRRGGPWLAVVHGSPAATSVVSRCTHASSAASGSIATEFLSAAAAAGAGVHTRSFGTARSRIPTTAAAASRVLFLHDADADGDGWAEKSMRVGEGIGGDAACLHSSHGARDGGSVSGRSPIRTSSGTAVPAAMGTESNLLELLACASSADVAGVSADEASEAGRTEVAEPNSWLRAASNYNNTPYRESSVSTVSVAQDTAEVLRSAGGEEGGDRTRSAVRGLSRPPSPTRRAAPSASVFVFHPQNKEDSATELDAPILLDALKEKDGAAQTPPPPPRQHDCNALSSSGEVVRLSLPAMALNLSPADSSGGCHGGRRRAISPSVPRNLFSDAHTCAAELPESDMFCIATTNVDGNVGSEFDASASISPAEGLDMSSFRTPLSPCPSSVAPPFAVFPCAATSRVTSPVSIPAKMMKQRQRGHAWARKGSPSPASQMPSPGGGLCPGSGSNYSNHHPHHPHHHHQCNNTYHSASSAEPFNSSLRGLRELFGSLAMASLTTCPLPSTFASALDSASHEAVEGDSVLGRSDPRVAAVEWKQRDRSSTCPLMASTDGVPKQQEEEAEQEVEEEVEEGEGPGVFDHSRRRGTCAPLHHGELLAEGGASSCLYARPAAAASLPVTALLAPPEPTTAASSITTTTAINASTSAAQPALYTAPVPAHSRLTAYGTCTPPRDSSRSASQAAPFPPVSPLVDRSRGYAPLHISTSPSELSSRTATTLRSCCASPWSPTSAKANLMTEANDTAAGEGVNSGWGSCADGDTPTRGARRCSPPLPATPANESAWDFPLTSQRHDSGARTPTLGQPPPPQQQQQRSRESSNLMSLRGSGDASLRSGRPASASPVFTASARAERGSFHCPELRNSSSECARLGGGRSCVSLDAAAAIGAVTPGTPTFHPSSQPTHPRLTLYSSVACAPLVFSSQPAQPRTPTPGRISTCSTPPPTPLLPARTSPCVSPCELTPAVYHHHQRHADSYAGSMAFADPTDRRDVASQGTTSPLHDPANTFCNPVHRTDTTTVAAPAVASADLIPRKSRCVLPPHRSVRPSLSPSPFPPTSSYSFVEVPAAAAEADGHAAPLCSLVSLPSPTTANPNGTAAAAAAASADVVGGVCDGVESELCGLQSSSTSGSAPQLPPDLSGGSSPTYAFKGPRSAGGPTDSIRGFNSPVERAGGIDGRAPSHEQRSFGVHQTFTDAQEKRAAAAVGNDPNIEEMQDTAVPLTHGRHRQTIDGDRCSSAAHIADGDNAREDKDFHNNIHDDVLGSPSRFSSLLQLVPPPPLVTLPRSSSLAASLTSSTFSLMASSSAVGRSRRPSPVFGGDGEGVAVAASFPPPIEGDEPPPSPRQTWRGAALSARPLDDAAAPSAGVGGVREMRLPASSFHYAFSSLRGSRSRQEDSVTLAPDLLVRGGATCEGCDGGVVEQASRREGRGTESGPSLVDLSKPEAAHTRCCVPLDLHTEPIAFTCFGVFDGHCGDTISSLASQYFPEHFEFAVKEYWAQWSEEKRRVAALRLPPEALKTAAATLPSLSPSANTEGAGAMGHAATDVSEASAAAASAGFQRVISAALVQSLVHLDLTLYDAVHRKTSGRASTQRRDAGSTASVVAFYKVPPFASVSRDGCPRDSCAGAPRTTTQLQRERGETAKDNRSSRNNSGRSSPTVRREEEVDAAAMDTYRLCIANLGDSRAIIGNKHTHQLLLSTTDHRISSCPAEEVRIEAVGGVVDLGRVDGSLDVTRGLGDYRYKVDPTQWWAAAASAPPSAKKPRAVGRQTPALGTKASISTTQSSTAPSSSSNTMTAASTPSPSPLSTSTGGDTPGAEVTTAARALQWQSASTTPVPDSRKDDDEPNDAREDTRGAPATAAVDGDDNSGDIRPTLNAEGEREGEGVGAPRGTNVEEGQASDQWGRSILNGPPSSIAAASAEKAAAHLPRERSTDRELFVINAAAAAPATSALISFPSHQTLHDRPSPPPPTSPSRPAAVLTGNAVSNIADVYEWEVHRDDVLIIASDGVWDSMTSEEVLNFVCNELKELESESEAPHERPKAATASSPVVTSGDGVSFAELARTTGVDTKASDLAQPPTSSLSSSFTLSTKATRERAATADGASQLCGTPTPAPLDDLLHSTPLRRPITAYPAQAFRTPCGDDGGSCFPETTPDAVDCGSASRSSAVQTAARRLTEYVVNTLSGNDNTTAIVVVFR</sequence>
<feature type="region of interest" description="Disordered" evidence="6">
    <location>
        <begin position="224"/>
        <end position="250"/>
    </location>
</feature>
<feature type="compositionally biased region" description="Basic and acidic residues" evidence="6">
    <location>
        <begin position="2141"/>
        <end position="2152"/>
    </location>
</feature>
<dbReference type="Proteomes" id="UP000037923">
    <property type="component" value="Unassembled WGS sequence"/>
</dbReference>
<comment type="caution">
    <text evidence="8">The sequence shown here is derived from an EMBL/GenBank/DDBJ whole genome shotgun (WGS) entry which is preliminary data.</text>
</comment>
<dbReference type="InterPro" id="IPR001932">
    <property type="entry name" value="PPM-type_phosphatase-like_dom"/>
</dbReference>
<feature type="compositionally biased region" description="Polar residues" evidence="6">
    <location>
        <begin position="584"/>
        <end position="596"/>
    </location>
</feature>
<dbReference type="PANTHER" id="PTHR13832:SF565">
    <property type="entry name" value="AT28366P-RELATED"/>
    <property type="match status" value="1"/>
</dbReference>
<dbReference type="PANTHER" id="PTHR13832">
    <property type="entry name" value="PROTEIN PHOSPHATASE 2C"/>
    <property type="match status" value="1"/>
</dbReference>
<feature type="region of interest" description="Disordered" evidence="6">
    <location>
        <begin position="528"/>
        <end position="596"/>
    </location>
</feature>
<dbReference type="Gene3D" id="3.60.40.10">
    <property type="entry name" value="PPM-type phosphatase domain"/>
    <property type="match status" value="2"/>
</dbReference>
<evidence type="ECO:0000256" key="3">
    <source>
        <dbReference type="ARBA" id="ARBA00006702"/>
    </source>
</evidence>
<evidence type="ECO:0000256" key="6">
    <source>
        <dbReference type="SAM" id="MobiDB-lite"/>
    </source>
</evidence>
<name>A0A0M9G6X0_LEPPY</name>
<comment type="cofactor">
    <cofactor evidence="1">
        <name>Mn(2+)</name>
        <dbReference type="ChEBI" id="CHEBI:29035"/>
    </cofactor>
</comment>
<accession>A0A0M9G6X0</accession>
<feature type="region of interest" description="Disordered" evidence="6">
    <location>
        <begin position="1865"/>
        <end position="2024"/>
    </location>
</feature>
<dbReference type="OrthoDB" id="10264738at2759"/>
<feature type="compositionally biased region" description="Low complexity" evidence="6">
    <location>
        <begin position="2190"/>
        <end position="2201"/>
    </location>
</feature>
<feature type="region of interest" description="Disordered" evidence="6">
    <location>
        <begin position="2069"/>
        <end position="2089"/>
    </location>
</feature>
<feature type="domain" description="PPM-type phosphatase" evidence="7">
    <location>
        <begin position="1493"/>
        <end position="2306"/>
    </location>
</feature>
<keyword evidence="5" id="KW-0464">Manganese</keyword>
<organism evidence="8 9">
    <name type="scientific">Leptomonas pyrrhocoris</name>
    <name type="common">Firebug parasite</name>
    <dbReference type="NCBI Taxonomy" id="157538"/>
    <lineage>
        <taxon>Eukaryota</taxon>
        <taxon>Discoba</taxon>
        <taxon>Euglenozoa</taxon>
        <taxon>Kinetoplastea</taxon>
        <taxon>Metakinetoplastina</taxon>
        <taxon>Trypanosomatida</taxon>
        <taxon>Trypanosomatidae</taxon>
        <taxon>Leishmaniinae</taxon>
        <taxon>Leptomonas</taxon>
    </lineage>
</organism>
<dbReference type="InterPro" id="IPR015655">
    <property type="entry name" value="PP2C"/>
</dbReference>
<feature type="compositionally biased region" description="Basic and acidic residues" evidence="6">
    <location>
        <begin position="45"/>
        <end position="62"/>
    </location>
</feature>
<dbReference type="InterPro" id="IPR036457">
    <property type="entry name" value="PPM-type-like_dom_sf"/>
</dbReference>
<feature type="region of interest" description="Disordered" evidence="6">
    <location>
        <begin position="1728"/>
        <end position="1776"/>
    </location>
</feature>
<comment type="cofactor">
    <cofactor evidence="2">
        <name>Mg(2+)</name>
        <dbReference type="ChEBI" id="CHEBI:18420"/>
    </cofactor>
</comment>
<proteinExistence type="inferred from homology"/>
<dbReference type="OMA" id="FAVKEYW"/>
<dbReference type="GO" id="GO:0004722">
    <property type="term" value="F:protein serine/threonine phosphatase activity"/>
    <property type="evidence" value="ECO:0007669"/>
    <property type="project" value="UniProtKB-EC"/>
</dbReference>
<protein>
    <recommendedName>
        <fullName evidence="4">protein-serine/threonine phosphatase</fullName>
        <ecNumber evidence="4">3.1.3.16</ecNumber>
    </recommendedName>
</protein>
<feature type="region of interest" description="Disordered" evidence="6">
    <location>
        <begin position="861"/>
        <end position="960"/>
    </location>
</feature>
<evidence type="ECO:0000313" key="8">
    <source>
        <dbReference type="EMBL" id="KPA83703.1"/>
    </source>
</evidence>
<feature type="compositionally biased region" description="Low complexity" evidence="6">
    <location>
        <begin position="1886"/>
        <end position="1921"/>
    </location>
</feature>
<feature type="compositionally biased region" description="Basic and acidic residues" evidence="6">
    <location>
        <begin position="1"/>
        <end position="12"/>
    </location>
</feature>
<feature type="region of interest" description="Disordered" evidence="6">
    <location>
        <begin position="2180"/>
        <end position="2225"/>
    </location>
</feature>
<feature type="region of interest" description="Disordered" evidence="6">
    <location>
        <begin position="1"/>
        <end position="125"/>
    </location>
</feature>
<evidence type="ECO:0000313" key="9">
    <source>
        <dbReference type="Proteomes" id="UP000037923"/>
    </source>
</evidence>
<feature type="compositionally biased region" description="Polar residues" evidence="6">
    <location>
        <begin position="1938"/>
        <end position="1947"/>
    </location>
</feature>
<dbReference type="Pfam" id="PF00481">
    <property type="entry name" value="PP2C"/>
    <property type="match status" value="2"/>
</dbReference>
<dbReference type="EC" id="3.1.3.16" evidence="4"/>
<evidence type="ECO:0000256" key="2">
    <source>
        <dbReference type="ARBA" id="ARBA00001946"/>
    </source>
</evidence>
<feature type="region of interest" description="Disordered" evidence="6">
    <location>
        <begin position="2141"/>
        <end position="2164"/>
    </location>
</feature>
<dbReference type="GeneID" id="26902252"/>
<dbReference type="SMART" id="SM00332">
    <property type="entry name" value="PP2Cc"/>
    <property type="match status" value="1"/>
</dbReference>
<feature type="compositionally biased region" description="Polar residues" evidence="6">
    <location>
        <begin position="82"/>
        <end position="105"/>
    </location>
</feature>
<feature type="region of interest" description="Disordered" evidence="6">
    <location>
        <begin position="1101"/>
        <end position="1121"/>
    </location>
</feature>
<keyword evidence="9" id="KW-1185">Reference proteome</keyword>
<feature type="compositionally biased region" description="Acidic residues" evidence="6">
    <location>
        <begin position="679"/>
        <end position="693"/>
    </location>
</feature>
<reference evidence="8 9" key="1">
    <citation type="submission" date="2015-07" db="EMBL/GenBank/DDBJ databases">
        <title>High-quality genome of monoxenous trypanosomatid Leptomonas pyrrhocoris.</title>
        <authorList>
            <person name="Flegontov P."/>
            <person name="Butenko A."/>
            <person name="Firsov S."/>
            <person name="Vlcek C."/>
            <person name="Logacheva M.D."/>
            <person name="Field M."/>
            <person name="Filatov D."/>
            <person name="Flegontova O."/>
            <person name="Gerasimov E."/>
            <person name="Jackson A.P."/>
            <person name="Kelly S."/>
            <person name="Opperdoes F."/>
            <person name="O'Reilly A."/>
            <person name="Votypka J."/>
            <person name="Yurchenko V."/>
            <person name="Lukes J."/>
        </authorList>
    </citation>
    <scope>NUCLEOTIDE SEQUENCE [LARGE SCALE GENOMIC DNA]</scope>
    <source>
        <strain evidence="8">H10</strain>
    </source>
</reference>
<feature type="compositionally biased region" description="Basic and acidic residues" evidence="6">
    <location>
        <begin position="1949"/>
        <end position="1965"/>
    </location>
</feature>
<feature type="compositionally biased region" description="Basic and acidic residues" evidence="6">
    <location>
        <begin position="1747"/>
        <end position="1759"/>
    </location>
</feature>
<feature type="compositionally biased region" description="Polar residues" evidence="6">
    <location>
        <begin position="19"/>
        <end position="29"/>
    </location>
</feature>
<feature type="compositionally biased region" description="Basic residues" evidence="6">
    <location>
        <begin position="534"/>
        <end position="544"/>
    </location>
</feature>